<evidence type="ECO:0000313" key="13">
    <source>
        <dbReference type="Proteomes" id="UP001161757"/>
    </source>
</evidence>
<evidence type="ECO:0000256" key="11">
    <source>
        <dbReference type="SAM" id="MobiDB-lite"/>
    </source>
</evidence>
<organism evidence="12 13">
    <name type="scientific">Exophiala dermatitidis</name>
    <name type="common">Black yeast-like fungus</name>
    <name type="synonym">Wangiella dermatitidis</name>
    <dbReference type="NCBI Taxonomy" id="5970"/>
    <lineage>
        <taxon>Eukaryota</taxon>
        <taxon>Fungi</taxon>
        <taxon>Dikarya</taxon>
        <taxon>Ascomycota</taxon>
        <taxon>Pezizomycotina</taxon>
        <taxon>Eurotiomycetes</taxon>
        <taxon>Chaetothyriomycetidae</taxon>
        <taxon>Chaetothyriales</taxon>
        <taxon>Herpotrichiellaceae</taxon>
        <taxon>Exophiala</taxon>
    </lineage>
</organism>
<evidence type="ECO:0000256" key="6">
    <source>
        <dbReference type="ARBA" id="ARBA00022776"/>
    </source>
</evidence>
<evidence type="ECO:0000256" key="5">
    <source>
        <dbReference type="ARBA" id="ARBA00022701"/>
    </source>
</evidence>
<feature type="coiled-coil region" evidence="10">
    <location>
        <begin position="306"/>
        <end position="333"/>
    </location>
</feature>
<evidence type="ECO:0000256" key="1">
    <source>
        <dbReference type="ARBA" id="ARBA00004186"/>
    </source>
</evidence>
<evidence type="ECO:0000256" key="4">
    <source>
        <dbReference type="ARBA" id="ARBA00022618"/>
    </source>
</evidence>
<evidence type="ECO:0000313" key="12">
    <source>
        <dbReference type="EMBL" id="KAJ8988420.1"/>
    </source>
</evidence>
<evidence type="ECO:0000256" key="8">
    <source>
        <dbReference type="ARBA" id="ARBA00023212"/>
    </source>
</evidence>
<dbReference type="GO" id="GO:0051225">
    <property type="term" value="P:spindle assembly"/>
    <property type="evidence" value="ECO:0007669"/>
    <property type="project" value="InterPro"/>
</dbReference>
<dbReference type="GO" id="GO:0005819">
    <property type="term" value="C:spindle"/>
    <property type="evidence" value="ECO:0007669"/>
    <property type="project" value="UniProtKB-SubCell"/>
</dbReference>
<keyword evidence="3" id="KW-0963">Cytoplasm</keyword>
<dbReference type="PANTHER" id="PTHR31570:SF1">
    <property type="entry name" value="HAUS AUGMIN-LIKE COMPLEX SUBUNIT 1"/>
    <property type="match status" value="1"/>
</dbReference>
<name>A0AAN6ERB6_EXODE</name>
<protein>
    <recommendedName>
        <fullName evidence="14">HAUS augmin-like complex subunit 1</fullName>
    </recommendedName>
</protein>
<comment type="subcellular location">
    <subcellularLocation>
        <location evidence="1">Cytoplasm</location>
        <location evidence="1">Cytoskeleton</location>
        <location evidence="1">Spindle</location>
    </subcellularLocation>
</comment>
<reference evidence="12" key="1">
    <citation type="submission" date="2023-01" db="EMBL/GenBank/DDBJ databases">
        <title>Exophiala dermititidis isolated from Cystic Fibrosis Patient.</title>
        <authorList>
            <person name="Kurbessoian T."/>
            <person name="Crocker A."/>
            <person name="Murante D."/>
            <person name="Hogan D.A."/>
            <person name="Stajich J.E."/>
        </authorList>
    </citation>
    <scope>NUCLEOTIDE SEQUENCE</scope>
    <source>
        <strain evidence="12">Ex8</strain>
    </source>
</reference>
<feature type="compositionally biased region" description="Low complexity" evidence="11">
    <location>
        <begin position="185"/>
        <end position="197"/>
    </location>
</feature>
<dbReference type="GO" id="GO:0005874">
    <property type="term" value="C:microtubule"/>
    <property type="evidence" value="ECO:0007669"/>
    <property type="project" value="UniProtKB-KW"/>
</dbReference>
<evidence type="ECO:0000256" key="10">
    <source>
        <dbReference type="SAM" id="Coils"/>
    </source>
</evidence>
<dbReference type="EMBL" id="JAJGCB010000018">
    <property type="protein sequence ID" value="KAJ8988420.1"/>
    <property type="molecule type" value="Genomic_DNA"/>
</dbReference>
<evidence type="ECO:0000256" key="3">
    <source>
        <dbReference type="ARBA" id="ARBA00022490"/>
    </source>
</evidence>
<feature type="region of interest" description="Disordered" evidence="11">
    <location>
        <begin position="176"/>
        <end position="197"/>
    </location>
</feature>
<sequence>MQASPSKARADALEAHSWSLVQSWLSDLYHPSPAPYVERNAATLKALQNLMAENIAADHVRGLVAAAQKEELGTAGPRPTLDGESLSRLLESSLPPPSKQALESLAKSAVLLGCPLQSDSDPPSSIEALQSRILNLTREMFDLETQITSIDELTSTLNRQISHIQQATANFVRETVPSSDNNHLSASTSSPPESASFPLTSALPIPLPTTPTTTETAAADHYARLHEQTLQHQRETKQLAIKCAEYKDRIAALERQAAAQESQGGGKESDLVAALLAKKDSLRRKRALITVLESRIRAFHGLPPDLEASRAEVNRAQAELDDLKRERDARFERLGGALDTS</sequence>
<evidence type="ECO:0008006" key="14">
    <source>
        <dbReference type="Google" id="ProtNLM"/>
    </source>
</evidence>
<evidence type="ECO:0000256" key="2">
    <source>
        <dbReference type="ARBA" id="ARBA00005479"/>
    </source>
</evidence>
<keyword evidence="7 10" id="KW-0175">Coiled coil</keyword>
<comment type="caution">
    <text evidence="12">The sequence shown here is derived from an EMBL/GenBank/DDBJ whole genome shotgun (WGS) entry which is preliminary data.</text>
</comment>
<dbReference type="Pfam" id="PF25762">
    <property type="entry name" value="HAUS1"/>
    <property type="match status" value="1"/>
</dbReference>
<dbReference type="PANTHER" id="PTHR31570">
    <property type="entry name" value="HAUS AUGMIN-LIKE COMPLEX SUBUNIT 1"/>
    <property type="match status" value="1"/>
</dbReference>
<feature type="coiled-coil region" evidence="10">
    <location>
        <begin position="236"/>
        <end position="263"/>
    </location>
</feature>
<dbReference type="AlphaFoldDB" id="A0AAN6ERB6"/>
<evidence type="ECO:0000256" key="9">
    <source>
        <dbReference type="ARBA" id="ARBA00023306"/>
    </source>
</evidence>
<proteinExistence type="inferred from homology"/>
<dbReference type="GO" id="GO:0070652">
    <property type="term" value="C:HAUS complex"/>
    <property type="evidence" value="ECO:0007669"/>
    <property type="project" value="InterPro"/>
</dbReference>
<dbReference type="InterPro" id="IPR026243">
    <property type="entry name" value="HAUS1"/>
</dbReference>
<keyword evidence="6" id="KW-0498">Mitosis</keyword>
<gene>
    <name evidence="12" type="ORF">HRR80_007448</name>
</gene>
<keyword evidence="5" id="KW-0493">Microtubule</keyword>
<dbReference type="GO" id="GO:0051301">
    <property type="term" value="P:cell division"/>
    <property type="evidence" value="ECO:0007669"/>
    <property type="project" value="UniProtKB-KW"/>
</dbReference>
<keyword evidence="8" id="KW-0206">Cytoskeleton</keyword>
<keyword evidence="9" id="KW-0131">Cell cycle</keyword>
<accession>A0AAN6ERB6</accession>
<evidence type="ECO:0000256" key="7">
    <source>
        <dbReference type="ARBA" id="ARBA00023054"/>
    </source>
</evidence>
<dbReference type="GO" id="GO:0005829">
    <property type="term" value="C:cytosol"/>
    <property type="evidence" value="ECO:0007669"/>
    <property type="project" value="TreeGrafter"/>
</dbReference>
<dbReference type="Proteomes" id="UP001161757">
    <property type="component" value="Unassembled WGS sequence"/>
</dbReference>
<comment type="similarity">
    <text evidence="2">Belongs to the HAUS1 family.</text>
</comment>
<keyword evidence="4" id="KW-0132">Cell division</keyword>